<keyword evidence="5" id="KW-0808">Transferase</keyword>
<sequence>MSRAMTRKKRCVHIVTIMCLLSGIYILWNVIGNMIPRTMPVDFDISLLQELYFAQKLTPHDQKEPLRRFGYDIVRSHAIKPDRSIPDTRHPSCSSNTSDIADRLPSSSIIITFHHVDSSVLLRNILSILTRSLPVIIHEIIVVDDGSSDESDELLSQLPGLKVISNKQSQGRGVARVQGAAIATGDVIVFVDGLVEVNVNWLSPLLLRLMESPKSLVAPVLDTIDYKTFDYLPVPTLVRGGFDWGLHYRWEDVPFRFQARPNPLSPIKSPALCGSVVAVRRDYFNWLGKYDDNSGARDTEDLELSLRVWMCGGHVEIVPCSKVGVVHFKGEQLGISSVSFNSYIRSARRLAEVWMDDYKRFFYAVRPSARMQPIPDIASQRKLKEKLKCRNFKWYLAFVYPQLQPLIYDEVAYGHIQQGDSCIDLDPGQLPIVAKLRTCEVDKDSQEWSWRKKGVIVSSGMCLTSDLMNMQGFVVVHFCKDIANQLWYRHGEKIVHQDTNLCLDGRQGNTGLLISDCIKDSPSQAWNISTEKKSDNPELAYFYSDDDDVDHGDVHEQGQL</sequence>
<dbReference type="CDD" id="cd23441">
    <property type="entry name" value="beta-trefoil_Ricin_GALNT14-like"/>
    <property type="match status" value="1"/>
</dbReference>
<keyword evidence="5" id="KW-0812">Transmembrane</keyword>
<evidence type="ECO:0000313" key="7">
    <source>
        <dbReference type="EMBL" id="CEK76617.1"/>
    </source>
</evidence>
<dbReference type="SMART" id="SM00458">
    <property type="entry name" value="RICIN"/>
    <property type="match status" value="1"/>
</dbReference>
<gene>
    <name evidence="7" type="primary">ORF100757</name>
</gene>
<dbReference type="GO" id="GO:0030246">
    <property type="term" value="F:carbohydrate binding"/>
    <property type="evidence" value="ECO:0007669"/>
    <property type="project" value="UniProtKB-KW"/>
</dbReference>
<dbReference type="InterPro" id="IPR029044">
    <property type="entry name" value="Nucleotide-diphossugar_trans"/>
</dbReference>
<accession>A0A0B7A7H3</accession>
<dbReference type="PROSITE" id="PS50231">
    <property type="entry name" value="RICIN_B_LECTIN"/>
    <property type="match status" value="1"/>
</dbReference>
<keyword evidence="4 5" id="KW-1015">Disulfide bond</keyword>
<feature type="domain" description="Ricin B lectin" evidence="6">
    <location>
        <begin position="410"/>
        <end position="529"/>
    </location>
</feature>
<keyword evidence="2 5" id="KW-0430">Lectin</keyword>
<keyword evidence="5" id="KW-1133">Transmembrane helix</keyword>
<dbReference type="EC" id="2.4.1.-" evidence="5"/>
<keyword evidence="5" id="KW-0464">Manganese</keyword>
<dbReference type="Pfam" id="PF00652">
    <property type="entry name" value="Ricin_B_lectin"/>
    <property type="match status" value="1"/>
</dbReference>
<dbReference type="Pfam" id="PF00535">
    <property type="entry name" value="Glycos_transf_2"/>
    <property type="match status" value="1"/>
</dbReference>
<dbReference type="Gene3D" id="3.90.550.10">
    <property type="entry name" value="Spore Coat Polysaccharide Biosynthesis Protein SpsA, Chain A"/>
    <property type="match status" value="1"/>
</dbReference>
<dbReference type="InterPro" id="IPR035992">
    <property type="entry name" value="Ricin_B-like_lectins"/>
</dbReference>
<evidence type="ECO:0000256" key="5">
    <source>
        <dbReference type="RuleBase" id="RU361242"/>
    </source>
</evidence>
<dbReference type="EMBL" id="HACG01029752">
    <property type="protein sequence ID" value="CEK76617.1"/>
    <property type="molecule type" value="Transcribed_RNA"/>
</dbReference>
<evidence type="ECO:0000256" key="4">
    <source>
        <dbReference type="ARBA" id="ARBA00023157"/>
    </source>
</evidence>
<dbReference type="GO" id="GO:0000139">
    <property type="term" value="C:Golgi membrane"/>
    <property type="evidence" value="ECO:0007669"/>
    <property type="project" value="UniProtKB-SubCell"/>
</dbReference>
<organism evidence="7">
    <name type="scientific">Arion vulgaris</name>
    <dbReference type="NCBI Taxonomy" id="1028688"/>
    <lineage>
        <taxon>Eukaryota</taxon>
        <taxon>Metazoa</taxon>
        <taxon>Spiralia</taxon>
        <taxon>Lophotrochozoa</taxon>
        <taxon>Mollusca</taxon>
        <taxon>Gastropoda</taxon>
        <taxon>Heterobranchia</taxon>
        <taxon>Euthyneura</taxon>
        <taxon>Panpulmonata</taxon>
        <taxon>Eupulmonata</taxon>
        <taxon>Stylommatophora</taxon>
        <taxon>Helicina</taxon>
        <taxon>Arionoidea</taxon>
        <taxon>Arionidae</taxon>
        <taxon>Arion</taxon>
    </lineage>
</organism>
<evidence type="ECO:0000256" key="3">
    <source>
        <dbReference type="ARBA" id="ARBA00023034"/>
    </source>
</evidence>
<dbReference type="GO" id="GO:0006493">
    <property type="term" value="P:protein O-linked glycosylation"/>
    <property type="evidence" value="ECO:0007669"/>
    <property type="project" value="TreeGrafter"/>
</dbReference>
<name>A0A0B7A7H3_9EUPU</name>
<protein>
    <recommendedName>
        <fullName evidence="5">Polypeptide N-acetylgalactosaminyltransferase</fullName>
        <ecNumber evidence="5">2.4.1.-</ecNumber>
    </recommendedName>
    <alternativeName>
        <fullName evidence="5">Protein-UDP acetylgalactosaminyltransferase</fullName>
    </alternativeName>
</protein>
<dbReference type="AlphaFoldDB" id="A0A0B7A7H3"/>
<dbReference type="Gene3D" id="2.80.10.50">
    <property type="match status" value="1"/>
</dbReference>
<keyword evidence="3 5" id="KW-0333">Golgi apparatus</keyword>
<reference evidence="7" key="1">
    <citation type="submission" date="2014-12" db="EMBL/GenBank/DDBJ databases">
        <title>Insight into the proteome of Arion vulgaris.</title>
        <authorList>
            <person name="Aradska J."/>
            <person name="Bulat T."/>
            <person name="Smidak R."/>
            <person name="Sarate P."/>
            <person name="Gangsoo J."/>
            <person name="Sialana F."/>
            <person name="Bilban M."/>
            <person name="Lubec G."/>
        </authorList>
    </citation>
    <scope>NUCLEOTIDE SEQUENCE</scope>
    <source>
        <tissue evidence="7">Skin</tissue>
    </source>
</reference>
<dbReference type="InterPro" id="IPR001173">
    <property type="entry name" value="Glyco_trans_2-like"/>
</dbReference>
<proteinExistence type="inferred from homology"/>
<comment type="similarity">
    <text evidence="5">Belongs to the glycosyltransferase 2 family. GalNAc-T subfamily.</text>
</comment>
<dbReference type="SUPFAM" id="SSF50370">
    <property type="entry name" value="Ricin B-like lectins"/>
    <property type="match status" value="1"/>
</dbReference>
<dbReference type="PANTHER" id="PTHR11675:SF119">
    <property type="entry name" value="POLYPEPTIDE N-ACETYLGALACTOSAMINYLTRANSFERASE 2"/>
    <property type="match status" value="1"/>
</dbReference>
<evidence type="ECO:0000256" key="1">
    <source>
        <dbReference type="ARBA" id="ARBA00004323"/>
    </source>
</evidence>
<evidence type="ECO:0000256" key="2">
    <source>
        <dbReference type="ARBA" id="ARBA00022734"/>
    </source>
</evidence>
<comment type="pathway">
    <text evidence="5">Protein modification; protein glycosylation.</text>
</comment>
<dbReference type="GO" id="GO:0004653">
    <property type="term" value="F:polypeptide N-acetylgalactosaminyltransferase activity"/>
    <property type="evidence" value="ECO:0007669"/>
    <property type="project" value="TreeGrafter"/>
</dbReference>
<dbReference type="InterPro" id="IPR000772">
    <property type="entry name" value="Ricin_B_lectin"/>
</dbReference>
<keyword evidence="5" id="KW-0472">Membrane</keyword>
<dbReference type="SUPFAM" id="SSF53448">
    <property type="entry name" value="Nucleotide-diphospho-sugar transferases"/>
    <property type="match status" value="1"/>
</dbReference>
<evidence type="ECO:0000259" key="6">
    <source>
        <dbReference type="SMART" id="SM00458"/>
    </source>
</evidence>
<dbReference type="PANTHER" id="PTHR11675">
    <property type="entry name" value="N-ACETYLGALACTOSAMINYLTRANSFERASE"/>
    <property type="match status" value="1"/>
</dbReference>
<keyword evidence="5" id="KW-0328">Glycosyltransferase</keyword>
<comment type="cofactor">
    <cofactor evidence="5">
        <name>Mn(2+)</name>
        <dbReference type="ChEBI" id="CHEBI:29035"/>
    </cofactor>
</comment>
<feature type="transmembrane region" description="Helical" evidence="5">
    <location>
        <begin position="12"/>
        <end position="31"/>
    </location>
</feature>
<comment type="subcellular location">
    <subcellularLocation>
        <location evidence="1 5">Golgi apparatus membrane</location>
        <topology evidence="1 5">Single-pass type II membrane protein</topology>
    </subcellularLocation>
</comment>
<dbReference type="UniPathway" id="UPA00378"/>